<dbReference type="HOGENOM" id="CLU_432599_0_0_9"/>
<dbReference type="AlphaFoldDB" id="L0F362"/>
<keyword evidence="2" id="KW-1185">Reference proteome</keyword>
<dbReference type="STRING" id="871963.Desdi_0763"/>
<dbReference type="RefSeq" id="WP_015261290.1">
    <property type="nucleotide sequence ID" value="NC_019903.1"/>
</dbReference>
<organism evidence="1 2">
    <name type="scientific">Desulfitobacterium dichloroeliminans (strain LMG P-21439 / DCA1)</name>
    <dbReference type="NCBI Taxonomy" id="871963"/>
    <lineage>
        <taxon>Bacteria</taxon>
        <taxon>Bacillati</taxon>
        <taxon>Bacillota</taxon>
        <taxon>Clostridia</taxon>
        <taxon>Eubacteriales</taxon>
        <taxon>Desulfitobacteriaceae</taxon>
        <taxon>Desulfitobacterium</taxon>
    </lineage>
</organism>
<evidence type="ECO:0000313" key="1">
    <source>
        <dbReference type="EMBL" id="AGA68289.1"/>
    </source>
</evidence>
<dbReference type="OrthoDB" id="2080761at2"/>
<dbReference type="KEGG" id="ddl:Desdi_0763"/>
<name>L0F362_DESDL</name>
<evidence type="ECO:0000313" key="2">
    <source>
        <dbReference type="Proteomes" id="UP000010797"/>
    </source>
</evidence>
<gene>
    <name evidence="1" type="ordered locus">Desdi_0763</name>
</gene>
<dbReference type="Proteomes" id="UP000010797">
    <property type="component" value="Chromosome"/>
</dbReference>
<dbReference type="EMBL" id="CP003344">
    <property type="protein sequence ID" value="AGA68289.1"/>
    <property type="molecule type" value="Genomic_DNA"/>
</dbReference>
<sequence length="632" mass="71742">MDGDVGTVNYVNGKKLIVRSTAKHPGLLSEWTLDDVPALCAFKNDLSNDQPARSAADNIIRCLENGVQPNWIPSEIRGELPIPPRNIEAKKHCNSDEVRYVDFDHPEMCSDCNPLTCSINGESIPVGNWRDLLVTLIEKFLDEQNDKIAELFEKPLHLRRRRPFLLNEKPNGAARQISTGHWVYVNLNIASLVDLIGKLCRHCGVNLIDVEITYTPKLNSGFIYTKSNRSSDSSVLARQHIRATFREWLTKQYPDWSPNTIKMHESDAYYLNNNDRGITLAEALINDDGIQEAYAAIKKYFTFNPTQTNRPAMSAQGYTRSLTMLKDFLSEHFPELLSIDAKEQANVPSNVITVLAEDYTHGFRFDTTAIRLLSDKSGIDIDVAIQNALKRSMFHRNDDVYFLLDTVSEANVREEIVDIADSLLDDYGCFEVSELYNIFHNNLNEKCIRNADDFESLYDFIRKGDIRTVSFYGIRIARPGNVRSVHESLEELISKIIEFIRDEVGGVVSVDDLRVKFRAFSADFLSKVIKDYAEELVKTEINGIGCYQTLDSLGLSDEFEDVLAETLNHLAELDVTPSDEAIHTALSLAMGVNFKAEYNLLDEKTYRRLIAFYYKAEPPREWKGGIFAEVSN</sequence>
<reference evidence="2" key="1">
    <citation type="submission" date="2012-02" db="EMBL/GenBank/DDBJ databases">
        <title>Complete sequence of Desulfitobacterium dichloroeliminans LMG P-21439.</title>
        <authorList>
            <person name="Lucas S."/>
            <person name="Han J."/>
            <person name="Lapidus A."/>
            <person name="Cheng J.-F."/>
            <person name="Goodwin L."/>
            <person name="Pitluck S."/>
            <person name="Peters L."/>
            <person name="Ovchinnikova G."/>
            <person name="Teshima H."/>
            <person name="Detter J.C."/>
            <person name="Han C."/>
            <person name="Tapia R."/>
            <person name="Land M."/>
            <person name="Hauser L."/>
            <person name="Kyrpides N."/>
            <person name="Ivanova N."/>
            <person name="Pagani I."/>
            <person name="Kruse T."/>
            <person name="de Vos W.M."/>
            <person name="Boon N."/>
            <person name="Smidt H."/>
            <person name="Woyke T."/>
        </authorList>
    </citation>
    <scope>NUCLEOTIDE SEQUENCE [LARGE SCALE GENOMIC DNA]</scope>
    <source>
        <strain evidence="2">LMG P-21439 / DCA1</strain>
    </source>
</reference>
<accession>L0F362</accession>
<proteinExistence type="predicted"/>
<protein>
    <submittedName>
        <fullName evidence="1">Uncharacterized protein</fullName>
    </submittedName>
</protein>